<dbReference type="Proteomes" id="UP001595796">
    <property type="component" value="Unassembled WGS sequence"/>
</dbReference>
<keyword evidence="2" id="KW-1185">Reference proteome</keyword>
<proteinExistence type="predicted"/>
<reference evidence="2" key="1">
    <citation type="journal article" date="2019" name="Int. J. Syst. Evol. Microbiol.">
        <title>The Global Catalogue of Microorganisms (GCM) 10K type strain sequencing project: providing services to taxonomists for standard genome sequencing and annotation.</title>
        <authorList>
            <consortium name="The Broad Institute Genomics Platform"/>
            <consortium name="The Broad Institute Genome Sequencing Center for Infectious Disease"/>
            <person name="Wu L."/>
            <person name="Ma J."/>
        </authorList>
    </citation>
    <scope>NUCLEOTIDE SEQUENCE [LARGE SCALE GENOMIC DNA]</scope>
    <source>
        <strain evidence="2">CGMCC 1.16444</strain>
    </source>
</reference>
<evidence type="ECO:0000313" key="2">
    <source>
        <dbReference type="Proteomes" id="UP001595796"/>
    </source>
</evidence>
<comment type="caution">
    <text evidence="1">The sequence shown here is derived from an EMBL/GenBank/DDBJ whole genome shotgun (WGS) entry which is preliminary data.</text>
</comment>
<gene>
    <name evidence="1" type="primary">hutX</name>
    <name evidence="1" type="ORF">ACFPFW_08970</name>
</gene>
<dbReference type="PIRSF" id="PIRSF030840">
    <property type="entry name" value="DUF1008"/>
    <property type="match status" value="1"/>
</dbReference>
<dbReference type="Gene3D" id="3.40.1570.10">
    <property type="entry name" value="HemS/ChuS/ChuX like domains"/>
    <property type="match status" value="1"/>
</dbReference>
<dbReference type="EMBL" id="JBHSJF010000006">
    <property type="protein sequence ID" value="MFC5068146.1"/>
    <property type="molecule type" value="Genomic_DNA"/>
</dbReference>
<dbReference type="InterPro" id="IPR053733">
    <property type="entry name" value="Heme_Transport_Util_sf"/>
</dbReference>
<name>A0ABV9Z003_9HYPH</name>
<dbReference type="CDD" id="cd16829">
    <property type="entry name" value="ChuX_HutX-like"/>
    <property type="match status" value="1"/>
</dbReference>
<sequence length="168" mass="18499">MTIAVSPDQERIRTALAEKPNGILEFIARDQNVPLRAVLAELPQGEATIIPGERFDDIWSEMTSWGDVLFLVHTKDVVAEITGSLPAGTHGHGYFNIHGDSPIGGHIKAENCAEIVLLDRAPGGRRSCSVQFMNKSGDAMFKVFVRRDEEKNLLADQVAQFEALKTWA</sequence>
<dbReference type="InterPro" id="IPR010413">
    <property type="entry name" value="HutX-like"/>
</dbReference>
<dbReference type="Pfam" id="PF06228">
    <property type="entry name" value="ChuX_HutX"/>
    <property type="match status" value="1"/>
</dbReference>
<dbReference type="RefSeq" id="WP_114957632.1">
    <property type="nucleotide sequence ID" value="NZ_JBHSJF010000006.1"/>
</dbReference>
<protein>
    <submittedName>
        <fullName evidence="1">Heme utilization cystosolic carrier protein HutX</fullName>
    </submittedName>
</protein>
<accession>A0ABV9Z003</accession>
<dbReference type="SUPFAM" id="SSF144064">
    <property type="entry name" value="Heme iron utilization protein-like"/>
    <property type="match status" value="1"/>
</dbReference>
<dbReference type="NCBIfam" id="TIGR04108">
    <property type="entry name" value="HutX"/>
    <property type="match status" value="1"/>
</dbReference>
<evidence type="ECO:0000313" key="1">
    <source>
        <dbReference type="EMBL" id="MFC5068146.1"/>
    </source>
</evidence>
<organism evidence="1 2">
    <name type="scientific">Flaviflagellibacter deserti</name>
    <dbReference type="NCBI Taxonomy" id="2267266"/>
    <lineage>
        <taxon>Bacteria</taxon>
        <taxon>Pseudomonadati</taxon>
        <taxon>Pseudomonadota</taxon>
        <taxon>Alphaproteobacteria</taxon>
        <taxon>Hyphomicrobiales</taxon>
        <taxon>Flaviflagellibacter</taxon>
    </lineage>
</organism>